<evidence type="ECO:0000313" key="1">
    <source>
        <dbReference type="EMBL" id="QHS77191.1"/>
    </source>
</evidence>
<dbReference type="EMBL" id="MN740543">
    <property type="protein sequence ID" value="QHS77191.1"/>
    <property type="molecule type" value="Genomic_DNA"/>
</dbReference>
<name>A0A6C0AC83_9ZZZZ</name>
<sequence>MKQVYYLIDGPSYFRDSFKVGDYVIRVGTTIIDSNEVIRGFREMGRVVDIKPIVYKNRYIYLYYVQFYDRISHTPLYNRPIAVFGHDLVRYDSSKTLSYYYDLVKQWKNYSSTIPIVVSKIPGLKIQYSQYDGTAPLNNPNFGYSYSPSPSSPSIKDKRRSFKVGDRVIRKRTVYGSIGEDNYGVVISVYKDTKLPNDNKEHRQMCIINFKKELEQVVIPSSELDLVYEGKSKYVTIQSDKSEKDIIKISNKVALILGQSTRIDDRVAEDLLDFGSFTSNISIIKVDKDSFTQIKKICKELIE</sequence>
<dbReference type="AlphaFoldDB" id="A0A6C0AC83"/>
<proteinExistence type="predicted"/>
<accession>A0A6C0AC83</accession>
<organism evidence="1">
    <name type="scientific">viral metagenome</name>
    <dbReference type="NCBI Taxonomy" id="1070528"/>
    <lineage>
        <taxon>unclassified sequences</taxon>
        <taxon>metagenomes</taxon>
        <taxon>organismal metagenomes</taxon>
    </lineage>
</organism>
<protein>
    <submittedName>
        <fullName evidence="1">Uncharacterized protein</fullName>
    </submittedName>
</protein>
<reference evidence="1" key="1">
    <citation type="journal article" date="2020" name="Nature">
        <title>Giant virus diversity and host interactions through global metagenomics.</title>
        <authorList>
            <person name="Schulz F."/>
            <person name="Roux S."/>
            <person name="Paez-Espino D."/>
            <person name="Jungbluth S."/>
            <person name="Walsh D.A."/>
            <person name="Denef V.J."/>
            <person name="McMahon K.D."/>
            <person name="Konstantinidis K.T."/>
            <person name="Eloe-Fadrosh E.A."/>
            <person name="Kyrpides N.C."/>
            <person name="Woyke T."/>
        </authorList>
    </citation>
    <scope>NUCLEOTIDE SEQUENCE</scope>
    <source>
        <strain evidence="1">GVMAG-S-1004661-13</strain>
    </source>
</reference>